<dbReference type="Gene3D" id="3.60.20.10">
    <property type="entry name" value="Glutamine Phosphoribosylpyrophosphate, subunit 1, domain 1"/>
    <property type="match status" value="1"/>
</dbReference>
<evidence type="ECO:0000313" key="2">
    <source>
        <dbReference type="Proteomes" id="UP000441797"/>
    </source>
</evidence>
<keyword evidence="2" id="KW-1185">Reference proteome</keyword>
<dbReference type="InterPro" id="IPR029055">
    <property type="entry name" value="Ntn_hydrolases_N"/>
</dbReference>
<dbReference type="SUPFAM" id="SSF56235">
    <property type="entry name" value="N-terminal nucleophile aminohydrolases (Ntn hydrolases)"/>
    <property type="match status" value="1"/>
</dbReference>
<sequence length="239" mass="26819">MTFSIVAWDSTTQMTGVAVATKHLAVGALVPHAKATIGAIATQAQTNPLLGIWGIQLLEQRAISEGTLDEISVEDIIYLLLKDDKDRDHRQLHLVDHNGHTAAWTGKECIDWAGHFTFPYFSVAGNMLVGEQTLLAMAEAYQAKEGMEFSERLLQALEAGEAAGGDKRGRQSAAIYVVNQDVYPYLDLRVDHHNNPIAELRYLFEESRKDYYQMFRRTMPTRHPRTMETMVVLEKSVTV</sequence>
<name>A0A6N8FRQ3_9CHRO</name>
<evidence type="ECO:0000313" key="1">
    <source>
        <dbReference type="EMBL" id="MUL34887.1"/>
    </source>
</evidence>
<dbReference type="PANTHER" id="PTHR39328">
    <property type="entry name" value="BLL2871 PROTEIN"/>
    <property type="match status" value="1"/>
</dbReference>
<dbReference type="Proteomes" id="UP000441797">
    <property type="component" value="Unassembled WGS sequence"/>
</dbReference>
<comment type="caution">
    <text evidence="1">The sequence shown here is derived from an EMBL/GenBank/DDBJ whole genome shotgun (WGS) entry which is preliminary data.</text>
</comment>
<dbReference type="Pfam" id="PF06267">
    <property type="entry name" value="DUF1028"/>
    <property type="match status" value="1"/>
</dbReference>
<organism evidence="1 2">
    <name type="scientific">Gloeocapsopsis dulcis AAB1 = 1H9</name>
    <dbReference type="NCBI Taxonomy" id="1433147"/>
    <lineage>
        <taxon>Bacteria</taxon>
        <taxon>Bacillati</taxon>
        <taxon>Cyanobacteriota</taxon>
        <taxon>Cyanophyceae</taxon>
        <taxon>Oscillatoriophycideae</taxon>
        <taxon>Chroococcales</taxon>
        <taxon>Chroococcaceae</taxon>
        <taxon>Gloeocapsopsis</taxon>
        <taxon>Gloeocapsopsis dulcis</taxon>
    </lineage>
</organism>
<dbReference type="EMBL" id="NAPY01000001">
    <property type="protein sequence ID" value="MUL34887.1"/>
    <property type="molecule type" value="Genomic_DNA"/>
</dbReference>
<gene>
    <name evidence="1" type="ORF">BWI75_00545</name>
</gene>
<dbReference type="AlphaFoldDB" id="A0A6N8FRQ3"/>
<reference evidence="1 2" key="1">
    <citation type="journal article" date="2019" name="Front. Microbiol.">
        <title>Genomic Features for Desiccation Tolerance and Sugar Biosynthesis in the Extremophile Gloeocapsopsis sp. UTEX B3054.</title>
        <authorList>
            <person name="Urrejola C."/>
            <person name="Alcorta J."/>
            <person name="Salas L."/>
            <person name="Vasquez M."/>
            <person name="Polz M.F."/>
            <person name="Vicuna R."/>
            <person name="Diez B."/>
        </authorList>
    </citation>
    <scope>NUCLEOTIDE SEQUENCE [LARGE SCALE GENOMIC DNA]</scope>
    <source>
        <strain evidence="1 2">1H9</strain>
    </source>
</reference>
<accession>A0A6N8FRQ3</accession>
<dbReference type="PANTHER" id="PTHR39328:SF1">
    <property type="entry name" value="BLL2871 PROTEIN"/>
    <property type="match status" value="1"/>
</dbReference>
<dbReference type="OrthoDB" id="9790012at2"/>
<protein>
    <submittedName>
        <fullName evidence="1">Pilus assembly protein</fullName>
    </submittedName>
</protein>
<proteinExistence type="predicted"/>
<dbReference type="RefSeq" id="WP_105220289.1">
    <property type="nucleotide sequence ID" value="NZ_CAWNSU010000059.1"/>
</dbReference>
<dbReference type="InterPro" id="IPR010430">
    <property type="entry name" value="DUF1028"/>
</dbReference>